<keyword evidence="2" id="KW-1185">Reference proteome</keyword>
<organism evidence="1 2">
    <name type="scientific">Coleofasciculus chthonoplastes PCC 7420</name>
    <dbReference type="NCBI Taxonomy" id="118168"/>
    <lineage>
        <taxon>Bacteria</taxon>
        <taxon>Bacillati</taxon>
        <taxon>Cyanobacteriota</taxon>
        <taxon>Cyanophyceae</taxon>
        <taxon>Coleofasciculales</taxon>
        <taxon>Coleofasciculaceae</taxon>
        <taxon>Coleofasciculus</taxon>
    </lineage>
</organism>
<gene>
    <name evidence="1" type="ORF">MC7420_1333</name>
</gene>
<dbReference type="HOGENOM" id="CLU_2768699_0_0_3"/>
<sequence>MAAEREFDDALHEAGVEAAKVLKEFLKNPPEGSAENDANMVKVKVALQVLAIANDLPTPPFFIDSSNQA</sequence>
<dbReference type="Proteomes" id="UP000003835">
    <property type="component" value="Unassembled WGS sequence"/>
</dbReference>
<proteinExistence type="predicted"/>
<dbReference type="EMBL" id="DS989849">
    <property type="protein sequence ID" value="EDX75415.1"/>
    <property type="molecule type" value="Genomic_DNA"/>
</dbReference>
<dbReference type="AlphaFoldDB" id="B4VRR7"/>
<protein>
    <submittedName>
        <fullName evidence="1">Uncharacterized protein</fullName>
    </submittedName>
</protein>
<name>B4VRR7_9CYAN</name>
<accession>B4VRR7</accession>
<evidence type="ECO:0000313" key="2">
    <source>
        <dbReference type="Proteomes" id="UP000003835"/>
    </source>
</evidence>
<evidence type="ECO:0000313" key="1">
    <source>
        <dbReference type="EMBL" id="EDX75415.1"/>
    </source>
</evidence>
<reference evidence="1 2" key="1">
    <citation type="submission" date="2008-07" db="EMBL/GenBank/DDBJ databases">
        <authorList>
            <person name="Tandeau de Marsac N."/>
            <person name="Ferriera S."/>
            <person name="Johnson J."/>
            <person name="Kravitz S."/>
            <person name="Beeson K."/>
            <person name="Sutton G."/>
            <person name="Rogers Y.-H."/>
            <person name="Friedman R."/>
            <person name="Frazier M."/>
            <person name="Venter J.C."/>
        </authorList>
    </citation>
    <scope>NUCLEOTIDE SEQUENCE [LARGE SCALE GENOMIC DNA]</scope>
    <source>
        <strain evidence="1 2">PCC 7420</strain>
    </source>
</reference>
<dbReference type="RefSeq" id="WP_006101125.1">
    <property type="nucleotide sequence ID" value="NZ_DS989849.1"/>
</dbReference>